<keyword evidence="5" id="KW-0032">Aminotransferase</keyword>
<dbReference type="PANTHER" id="PTHR11236">
    <property type="entry name" value="AMINOBENZOATE/ANTHRANILATE SYNTHASE"/>
    <property type="match status" value="1"/>
</dbReference>
<dbReference type="Proteomes" id="UP000028643">
    <property type="component" value="Unassembled WGS sequence"/>
</dbReference>
<dbReference type="InterPro" id="IPR019999">
    <property type="entry name" value="Anth_synth_I-like"/>
</dbReference>
<gene>
    <name evidence="5" type="primary">pabB</name>
    <name evidence="5" type="ORF">IV02_27010</name>
</gene>
<dbReference type="GO" id="GO:0000162">
    <property type="term" value="P:L-tryptophan biosynthetic process"/>
    <property type="evidence" value="ECO:0007669"/>
    <property type="project" value="TreeGrafter"/>
</dbReference>
<dbReference type="RefSeq" id="WP_047579044.1">
    <property type="nucleotide sequence ID" value="NZ_JPQT01000144.1"/>
</dbReference>
<dbReference type="PATRIC" id="fig|317.174.peg.5516"/>
<dbReference type="NCBIfam" id="TIGR00553">
    <property type="entry name" value="pabB"/>
    <property type="match status" value="1"/>
</dbReference>
<dbReference type="InterPro" id="IPR005802">
    <property type="entry name" value="ADC_synth_comp_1"/>
</dbReference>
<dbReference type="Pfam" id="PF04715">
    <property type="entry name" value="Anth_synt_I_N"/>
    <property type="match status" value="1"/>
</dbReference>
<dbReference type="InterPro" id="IPR006805">
    <property type="entry name" value="Anth_synth_I_N"/>
</dbReference>
<dbReference type="InterPro" id="IPR015890">
    <property type="entry name" value="Chorismate_C"/>
</dbReference>
<reference evidence="5 6" key="1">
    <citation type="submission" date="2014-07" db="EMBL/GenBank/DDBJ databases">
        <title>Draft Genome Sequences of Environmental Pseudomonas syringae strains.</title>
        <authorList>
            <person name="Baltrus D.A."/>
            <person name="Berge O."/>
            <person name="Morris C."/>
        </authorList>
    </citation>
    <scope>NUCLEOTIDE SEQUENCE [LARGE SCALE GENOMIC DNA]</scope>
    <source>
        <strain evidence="5 6">CEB003</strain>
    </source>
</reference>
<dbReference type="Pfam" id="PF00425">
    <property type="entry name" value="Chorismate_bind"/>
    <property type="match status" value="1"/>
</dbReference>
<dbReference type="InterPro" id="IPR005801">
    <property type="entry name" value="ADC_synthase"/>
</dbReference>
<protein>
    <recommendedName>
        <fullName evidence="1">aminodeoxychorismate synthase</fullName>
        <ecNumber evidence="1">2.6.1.85</ecNumber>
    </recommendedName>
</protein>
<name>A0A085UQX9_PSESX</name>
<keyword evidence="2 5" id="KW-0808">Transferase</keyword>
<dbReference type="GO" id="GO:0009396">
    <property type="term" value="P:folic acid-containing compound biosynthetic process"/>
    <property type="evidence" value="ECO:0007669"/>
    <property type="project" value="InterPro"/>
</dbReference>
<evidence type="ECO:0000256" key="2">
    <source>
        <dbReference type="ARBA" id="ARBA00022679"/>
    </source>
</evidence>
<sequence length="447" mass="49075">MPTCSLHPLPYSANPANDFARIRHAPGAILLDSGRPSAERGRFDVFSAWPLELLEARPQESGDGFFQRLRDSLARLGPAQLPTGSELPFAGGLLGYLGYDFGRRLEPQPRHAVDDLQLPDARLGLHAWAVITDHQARTTQLMCHPSLAPAEEQRLLELFRQPINLDTAQFQLTTAFKANLDADDYRAAFARIQAYIQAGDCYQVNFAQRFQASCQGDPWAAYCALRAACPTPFSGFIALPDGEAILSLSPERFVKVSERQVETRPIKGTRPRGRDAAEDEAYAAELLASPKDRAENLMIVDLLRNDLGRSCRIGSVKVPELFSLESYPNVHHLVSSVTGELAQDHDALDLIAGSFPGGSITGAPKIRAMQIIDELEPTRRALYCGSLLYLDVRGEMDSSIAIRSLLVKNGKVSCWGGGGIVADSDCEAEYQESITKVRVLLETLQEL</sequence>
<evidence type="ECO:0000313" key="6">
    <source>
        <dbReference type="Proteomes" id="UP000028643"/>
    </source>
</evidence>
<evidence type="ECO:0000259" key="3">
    <source>
        <dbReference type="Pfam" id="PF00425"/>
    </source>
</evidence>
<dbReference type="SUPFAM" id="SSF56322">
    <property type="entry name" value="ADC synthase"/>
    <property type="match status" value="1"/>
</dbReference>
<accession>A0A085UQX9</accession>
<dbReference type="EC" id="2.6.1.85" evidence="1"/>
<dbReference type="PRINTS" id="PR00095">
    <property type="entry name" value="ANTSNTHASEI"/>
</dbReference>
<evidence type="ECO:0000259" key="4">
    <source>
        <dbReference type="Pfam" id="PF04715"/>
    </source>
</evidence>
<dbReference type="EMBL" id="JPQT01000144">
    <property type="protein sequence ID" value="KFE45592.1"/>
    <property type="molecule type" value="Genomic_DNA"/>
</dbReference>
<feature type="domain" description="Anthranilate synthase component I N-terminal" evidence="4">
    <location>
        <begin position="13"/>
        <end position="140"/>
    </location>
</feature>
<comment type="caution">
    <text evidence="5">The sequence shown here is derived from an EMBL/GenBank/DDBJ whole genome shotgun (WGS) entry which is preliminary data.</text>
</comment>
<organism evidence="5 6">
    <name type="scientific">Pseudomonas syringae</name>
    <dbReference type="NCBI Taxonomy" id="317"/>
    <lineage>
        <taxon>Bacteria</taxon>
        <taxon>Pseudomonadati</taxon>
        <taxon>Pseudomonadota</taxon>
        <taxon>Gammaproteobacteria</taxon>
        <taxon>Pseudomonadales</taxon>
        <taxon>Pseudomonadaceae</taxon>
        <taxon>Pseudomonas</taxon>
    </lineage>
</organism>
<dbReference type="PANTHER" id="PTHR11236:SF50">
    <property type="entry name" value="AMINODEOXYCHORISMATE SYNTHASE COMPONENT 1"/>
    <property type="match status" value="1"/>
</dbReference>
<feature type="domain" description="Chorismate-utilising enzyme C-terminal" evidence="3">
    <location>
        <begin position="182"/>
        <end position="436"/>
    </location>
</feature>
<evidence type="ECO:0000256" key="1">
    <source>
        <dbReference type="ARBA" id="ARBA00013139"/>
    </source>
</evidence>
<dbReference type="GO" id="GO:0046820">
    <property type="term" value="F:4-amino-4-deoxychorismate synthase activity"/>
    <property type="evidence" value="ECO:0007669"/>
    <property type="project" value="UniProtKB-EC"/>
</dbReference>
<proteinExistence type="predicted"/>
<dbReference type="AlphaFoldDB" id="A0A085UQX9"/>
<evidence type="ECO:0000313" key="5">
    <source>
        <dbReference type="EMBL" id="KFE45592.1"/>
    </source>
</evidence>
<dbReference type="Gene3D" id="3.60.120.10">
    <property type="entry name" value="Anthranilate synthase"/>
    <property type="match status" value="1"/>
</dbReference>